<keyword evidence="2" id="KW-0812">Transmembrane</keyword>
<keyword evidence="2" id="KW-1133">Transmembrane helix</keyword>
<evidence type="ECO:0000313" key="3">
    <source>
        <dbReference type="EMBL" id="NIH53173.1"/>
    </source>
</evidence>
<proteinExistence type="predicted"/>
<feature type="transmembrane region" description="Helical" evidence="2">
    <location>
        <begin position="27"/>
        <end position="53"/>
    </location>
</feature>
<keyword evidence="4" id="KW-1185">Reference proteome</keyword>
<feature type="compositionally biased region" description="Polar residues" evidence="1">
    <location>
        <begin position="114"/>
        <end position="124"/>
    </location>
</feature>
<feature type="transmembrane region" description="Helical" evidence="2">
    <location>
        <begin position="65"/>
        <end position="87"/>
    </location>
</feature>
<dbReference type="Proteomes" id="UP000541033">
    <property type="component" value="Unassembled WGS sequence"/>
</dbReference>
<evidence type="ECO:0000313" key="4">
    <source>
        <dbReference type="Proteomes" id="UP000541033"/>
    </source>
</evidence>
<feature type="transmembrane region" description="Helical" evidence="2">
    <location>
        <begin position="235"/>
        <end position="255"/>
    </location>
</feature>
<dbReference type="EMBL" id="JAAMOX010000001">
    <property type="protein sequence ID" value="NIH53173.1"/>
    <property type="molecule type" value="Genomic_DNA"/>
</dbReference>
<gene>
    <name evidence="3" type="ORF">FHX76_001041</name>
</gene>
<comment type="caution">
    <text evidence="3">The sequence shown here is derived from an EMBL/GenBank/DDBJ whole genome shotgun (WGS) entry which is preliminary data.</text>
</comment>
<feature type="transmembrane region" description="Helical" evidence="2">
    <location>
        <begin position="200"/>
        <end position="223"/>
    </location>
</feature>
<dbReference type="RefSeq" id="WP_167148569.1">
    <property type="nucleotide sequence ID" value="NZ_JAAMOX010000001.1"/>
</dbReference>
<name>A0A7X5R079_9MICO</name>
<accession>A0A7X5R079</accession>
<reference evidence="3 4" key="1">
    <citation type="submission" date="2020-02" db="EMBL/GenBank/DDBJ databases">
        <title>Sequencing the genomes of 1000 actinobacteria strains.</title>
        <authorList>
            <person name="Klenk H.-P."/>
        </authorList>
    </citation>
    <scope>NUCLEOTIDE SEQUENCE [LARGE SCALE GENOMIC DNA]</scope>
    <source>
        <strain evidence="3 4">DSM 27960</strain>
    </source>
</reference>
<keyword evidence="2" id="KW-0472">Membrane</keyword>
<evidence type="ECO:0000256" key="1">
    <source>
        <dbReference type="SAM" id="MobiDB-lite"/>
    </source>
</evidence>
<evidence type="ECO:0000256" key="2">
    <source>
        <dbReference type="SAM" id="Phobius"/>
    </source>
</evidence>
<dbReference type="AlphaFoldDB" id="A0A7X5R079"/>
<protein>
    <submittedName>
        <fullName evidence="3">Uncharacterized membrane protein YidH (DUF202 family)</fullName>
    </submittedName>
</protein>
<feature type="region of interest" description="Disordered" evidence="1">
    <location>
        <begin position="95"/>
        <end position="141"/>
    </location>
</feature>
<organism evidence="3 4">
    <name type="scientific">Lysinibacter cavernae</name>
    <dbReference type="NCBI Taxonomy" id="1640652"/>
    <lineage>
        <taxon>Bacteria</taxon>
        <taxon>Bacillati</taxon>
        <taxon>Actinomycetota</taxon>
        <taxon>Actinomycetes</taxon>
        <taxon>Micrococcales</taxon>
        <taxon>Microbacteriaceae</taxon>
        <taxon>Lysinibacter</taxon>
    </lineage>
</organism>
<feature type="compositionally biased region" description="Low complexity" evidence="1">
    <location>
        <begin position="125"/>
        <end position="141"/>
    </location>
</feature>
<sequence length="271" mass="27676">MTTSFAASVPSASPDAAGRLRGVIWRYLAGTFFLMFGLVFGGIGLISVLAAAVGVSDDVVASPELLNALLLSGISLAILIAGLVLMAQATSSSRRRPWRLAGQDKTAPLGQPTRPGQTAANNSHTTAPTSSAQSNATSTRNTTSNGIVLNGVLISNGPNLVGPSASSAEAHAQRYAGNAPFRSSGAPGSGAAPTRMPFSAWFGALLFIVGAPLAVLPILLFLLSLVTSEPSDVEGALVILLIGCIICGIGILIMMRAGAKRLRNLQSLWAA</sequence>